<organism evidence="1 2">
    <name type="scientific">Daphnia pulex</name>
    <name type="common">Water flea</name>
    <dbReference type="NCBI Taxonomy" id="6669"/>
    <lineage>
        <taxon>Eukaryota</taxon>
        <taxon>Metazoa</taxon>
        <taxon>Ecdysozoa</taxon>
        <taxon>Arthropoda</taxon>
        <taxon>Crustacea</taxon>
        <taxon>Branchiopoda</taxon>
        <taxon>Diplostraca</taxon>
        <taxon>Cladocera</taxon>
        <taxon>Anomopoda</taxon>
        <taxon>Daphniidae</taxon>
        <taxon>Daphnia</taxon>
    </lineage>
</organism>
<dbReference type="AlphaFoldDB" id="E9H2F0"/>
<evidence type="ECO:0000313" key="1">
    <source>
        <dbReference type="EMBL" id="EFX73968.1"/>
    </source>
</evidence>
<name>E9H2F0_DAPPU</name>
<sequence length="102" mass="11571">MAESKSTIENLMDHFIEMVNAELVKCVESESNLREDNNILLEKLTQKMNSPNKPLSLVEKKVLEDEVRDAASSSQENYSLCEKLEICPAAEVDNHSEDDEKD</sequence>
<dbReference type="InParanoid" id="E9H2F0"/>
<evidence type="ECO:0000313" key="2">
    <source>
        <dbReference type="Proteomes" id="UP000000305"/>
    </source>
</evidence>
<dbReference type="EMBL" id="GL732586">
    <property type="protein sequence ID" value="EFX73968.1"/>
    <property type="molecule type" value="Genomic_DNA"/>
</dbReference>
<dbReference type="KEGG" id="dpx:DAPPUDRAFT_324675"/>
<gene>
    <name evidence="1" type="ORF">DAPPUDRAFT_324675</name>
</gene>
<dbReference type="Proteomes" id="UP000000305">
    <property type="component" value="Unassembled WGS sequence"/>
</dbReference>
<protein>
    <submittedName>
        <fullName evidence="1">Uncharacterized protein</fullName>
    </submittedName>
</protein>
<dbReference type="HOGENOM" id="CLU_2280222_0_0_1"/>
<keyword evidence="2" id="KW-1185">Reference proteome</keyword>
<reference evidence="1 2" key="1">
    <citation type="journal article" date="2011" name="Science">
        <title>The ecoresponsive genome of Daphnia pulex.</title>
        <authorList>
            <person name="Colbourne J.K."/>
            <person name="Pfrender M.E."/>
            <person name="Gilbert D."/>
            <person name="Thomas W.K."/>
            <person name="Tucker A."/>
            <person name="Oakley T.H."/>
            <person name="Tokishita S."/>
            <person name="Aerts A."/>
            <person name="Arnold G.J."/>
            <person name="Basu M.K."/>
            <person name="Bauer D.J."/>
            <person name="Caceres C.E."/>
            <person name="Carmel L."/>
            <person name="Casola C."/>
            <person name="Choi J.H."/>
            <person name="Detter J.C."/>
            <person name="Dong Q."/>
            <person name="Dusheyko S."/>
            <person name="Eads B.D."/>
            <person name="Frohlich T."/>
            <person name="Geiler-Samerotte K.A."/>
            <person name="Gerlach D."/>
            <person name="Hatcher P."/>
            <person name="Jogdeo S."/>
            <person name="Krijgsveld J."/>
            <person name="Kriventseva E.V."/>
            <person name="Kultz D."/>
            <person name="Laforsch C."/>
            <person name="Lindquist E."/>
            <person name="Lopez J."/>
            <person name="Manak J.R."/>
            <person name="Muller J."/>
            <person name="Pangilinan J."/>
            <person name="Patwardhan R.P."/>
            <person name="Pitluck S."/>
            <person name="Pritham E.J."/>
            <person name="Rechtsteiner A."/>
            <person name="Rho M."/>
            <person name="Rogozin I.B."/>
            <person name="Sakarya O."/>
            <person name="Salamov A."/>
            <person name="Schaack S."/>
            <person name="Shapiro H."/>
            <person name="Shiga Y."/>
            <person name="Skalitzky C."/>
            <person name="Smith Z."/>
            <person name="Souvorov A."/>
            <person name="Sung W."/>
            <person name="Tang Z."/>
            <person name="Tsuchiya D."/>
            <person name="Tu H."/>
            <person name="Vos H."/>
            <person name="Wang M."/>
            <person name="Wolf Y.I."/>
            <person name="Yamagata H."/>
            <person name="Yamada T."/>
            <person name="Ye Y."/>
            <person name="Shaw J.R."/>
            <person name="Andrews J."/>
            <person name="Crease T.J."/>
            <person name="Tang H."/>
            <person name="Lucas S.M."/>
            <person name="Robertson H.M."/>
            <person name="Bork P."/>
            <person name="Koonin E.V."/>
            <person name="Zdobnov E.M."/>
            <person name="Grigoriev I.V."/>
            <person name="Lynch M."/>
            <person name="Boore J.L."/>
        </authorList>
    </citation>
    <scope>NUCLEOTIDE SEQUENCE [LARGE SCALE GENOMIC DNA]</scope>
</reference>
<accession>E9H2F0</accession>
<proteinExistence type="predicted"/>